<organism evidence="2 3">
    <name type="scientific">Neisseria musculi</name>
    <dbReference type="NCBI Taxonomy" id="1815583"/>
    <lineage>
        <taxon>Bacteria</taxon>
        <taxon>Pseudomonadati</taxon>
        <taxon>Pseudomonadota</taxon>
        <taxon>Betaproteobacteria</taxon>
        <taxon>Neisseriales</taxon>
        <taxon>Neisseriaceae</taxon>
        <taxon>Neisseria</taxon>
    </lineage>
</organism>
<sequence length="94" mass="10428">MSKPRLPPAEKLKRAARSENPIFRFSVLSETLDSWAKILDDVVKAAIIGLPAVILFGTYTVGLRWFMVCSMITAIMAGAWGANALRHLAKKRKD</sequence>
<dbReference type="EMBL" id="CP060414">
    <property type="protein sequence ID" value="QNT60365.1"/>
    <property type="molecule type" value="Genomic_DNA"/>
</dbReference>
<dbReference type="RefSeq" id="WP_187001136.1">
    <property type="nucleotide sequence ID" value="NZ_CP060414.2"/>
</dbReference>
<evidence type="ECO:0000313" key="2">
    <source>
        <dbReference type="EMBL" id="QNT60365.1"/>
    </source>
</evidence>
<evidence type="ECO:0000256" key="1">
    <source>
        <dbReference type="SAM" id="Phobius"/>
    </source>
</evidence>
<keyword evidence="1" id="KW-1133">Transmembrane helix</keyword>
<accession>A0A7H1MFF0</accession>
<dbReference type="Proteomes" id="UP000516412">
    <property type="component" value="Chromosome"/>
</dbReference>
<gene>
    <name evidence="2" type="ORF">H7A79_0747</name>
</gene>
<feature type="transmembrane region" description="Helical" evidence="1">
    <location>
        <begin position="42"/>
        <end position="59"/>
    </location>
</feature>
<dbReference type="AlphaFoldDB" id="A0A7H1MFF0"/>
<reference evidence="2" key="1">
    <citation type="submission" date="2024-06" db="EMBL/GenBank/DDBJ databases">
        <title>Complete Genome Sequence of mouse commensal type strain Neisseria musculi.</title>
        <authorList>
            <person name="Thapa E."/>
            <person name="Aluvathingal J."/>
            <person name="Nadendla S."/>
            <person name="Mehta A."/>
            <person name="Tettelin H."/>
            <person name="Weyand N.J."/>
        </authorList>
    </citation>
    <scope>NUCLEOTIDE SEQUENCE</scope>
    <source>
        <strain evidence="2">NW831</strain>
    </source>
</reference>
<keyword evidence="3" id="KW-1185">Reference proteome</keyword>
<protein>
    <submittedName>
        <fullName evidence="2">Uncharacterized protein</fullName>
    </submittedName>
</protein>
<dbReference type="KEGG" id="nmus:H7A79_0747"/>
<keyword evidence="1" id="KW-0812">Transmembrane</keyword>
<proteinExistence type="predicted"/>
<evidence type="ECO:0000313" key="3">
    <source>
        <dbReference type="Proteomes" id="UP000516412"/>
    </source>
</evidence>
<keyword evidence="1" id="KW-0472">Membrane</keyword>
<name>A0A7H1MFF0_9NEIS</name>